<evidence type="ECO:0000313" key="4">
    <source>
        <dbReference type="Proteomes" id="UP001160390"/>
    </source>
</evidence>
<dbReference type="Pfam" id="PF00024">
    <property type="entry name" value="PAN_1"/>
    <property type="match status" value="2"/>
</dbReference>
<keyword evidence="4" id="KW-1185">Reference proteome</keyword>
<evidence type="ECO:0000256" key="1">
    <source>
        <dbReference type="SAM" id="SignalP"/>
    </source>
</evidence>
<name>A0AA35Q080_9HYPO</name>
<dbReference type="Pfam" id="PF14295">
    <property type="entry name" value="PAN_4"/>
    <property type="match status" value="5"/>
</dbReference>
<feature type="chain" id="PRO_5041344868" description="Apple domain-containing protein" evidence="1">
    <location>
        <begin position="24"/>
        <end position="1270"/>
    </location>
</feature>
<accession>A0AA35Q080</accession>
<dbReference type="SUPFAM" id="SSF57414">
    <property type="entry name" value="Hairpin loop containing domain-like"/>
    <property type="match status" value="1"/>
</dbReference>
<dbReference type="EMBL" id="CABFNP030000758">
    <property type="protein sequence ID" value="CAI6085137.1"/>
    <property type="molecule type" value="Genomic_DNA"/>
</dbReference>
<reference evidence="3" key="1">
    <citation type="submission" date="2023-01" db="EMBL/GenBank/DDBJ databases">
        <authorList>
            <person name="Piombo E."/>
        </authorList>
    </citation>
    <scope>NUCLEOTIDE SEQUENCE</scope>
</reference>
<comment type="caution">
    <text evidence="3">The sequence shown here is derived from an EMBL/GenBank/DDBJ whole genome shotgun (WGS) entry which is preliminary data.</text>
</comment>
<keyword evidence="1" id="KW-0732">Signal</keyword>
<feature type="domain" description="Apple" evidence="2">
    <location>
        <begin position="341"/>
        <end position="418"/>
    </location>
</feature>
<organism evidence="3 4">
    <name type="scientific">Clonostachys chloroleuca</name>
    <dbReference type="NCBI Taxonomy" id="1926264"/>
    <lineage>
        <taxon>Eukaryota</taxon>
        <taxon>Fungi</taxon>
        <taxon>Dikarya</taxon>
        <taxon>Ascomycota</taxon>
        <taxon>Pezizomycotina</taxon>
        <taxon>Sordariomycetes</taxon>
        <taxon>Hypocreomycetidae</taxon>
        <taxon>Hypocreales</taxon>
        <taxon>Bionectriaceae</taxon>
        <taxon>Clonostachys</taxon>
    </lineage>
</organism>
<feature type="domain" description="Apple" evidence="2">
    <location>
        <begin position="1017"/>
        <end position="1094"/>
    </location>
</feature>
<evidence type="ECO:0000313" key="3">
    <source>
        <dbReference type="EMBL" id="CAI6085137.1"/>
    </source>
</evidence>
<gene>
    <name evidence="3" type="ORF">CCHLO57077_00016291</name>
</gene>
<feature type="domain" description="Apple" evidence="2">
    <location>
        <begin position="879"/>
        <end position="958"/>
    </location>
</feature>
<sequence length="1270" mass="131352">MRSLVGLKALVLALAGLQDVALAKKTCKPRSSGQGTSLTTAQTATITPSAGGLAPRGVPNIVVNGNFVGYDPSVAGGIYGFETDGDARQVTGLGYTGDNSQETACAYFTVPDSRNTNTGVSKRDGVESPQVASIRQWLKSTDRESVYTMRVWYYVDYNKLADTCKLVAIYDNNVFVESPYFPVVAKDSGSFSWSPLIQQSPVLSDSGYLKFEVQCTGGGAADVRFDQVFFTNEVSLRDLDDITVIYSSFADTPTVPPTISSTATSPASATAVLSTGSSAAAASSTVAGSTASSGTIASSATGSGTQIASSTSSLPPSTSSSVVGDNTCIVLGQASVAGRGCAKRPYSGSSGYKTFPNPDITKDQCAALCLSDARCQSFQWSTQGSGCQNYCSLLETSLSAGSADNGGNGSPWAYDRSCITQSTCPQAPADTVCVNGQGNTPGAGCTQFQGVAKACATPFMTASMSLVCGVGNGCRDLCAQTPSCKSYSYSYDGTNNCKLYSASAATVGTAQGSGSILFADASCSACGTGMSQFKYLPKLSDPSDMAILNCPDPSATPASSLAPTTTTQSSPSTASSCPQYIAAPGMCYGATPTAVGSVCNKRGTNSNTYTKSLDEVPNQSMSEYCALACDSDPECKSYAWDYNLSPFSCQFSKKTVTDNIAADLFIPSEMVNQRWYDIGCMRCVHCGTTPQSSALASSSSASSTIPSASTTTAAASTPQNTCPGGLACTAKTFAPAGVYCKQQGQFSGLISASVPDAVEFPQKATSAEECASICSQTTNCLASSFSVVQGCGLITQTLAQASFVPGSSSDSWGTVWSDNACFDCAACGTAASSTVATPISTTSSTIPAATSTGSSTASPTDCFGLSCRITSPIASGVYCRQPGDFQEDIGVWNPDPVKFPLKPITVEQCAAICLQDSRCKASSMTSGGLCQLFDRTLSAAHFTPSTVKSKDVWSDNACFECSSCSSTSTSIALVSSTVLPSTTTTPTPSSTTDGCPTWLPGPGGCVHSTPFPSGYVCDVKGTIPSSSVYTYSLAVQPLQRGFGDCAWICFNDPSCKTYGWVSGSSSGCKFSTMALDGLLTTDSTSDTRWFNMNCPQCYSCPNKPPLSTKTPVSTSPLSMSTPTTFGTITTPDSSSTDFISSSSGEPLITPYPPMTATTTAATTTTTAPIAAQTCLVPTAVLPDDATCGIPGNGGQQLMTYRLDNYVIKPVGSLAACAKDCLARADCLGFSYTKDDTSCRPYRRGTSDLGITYVSSNSIRYYDRACFTCPS</sequence>
<evidence type="ECO:0000259" key="2">
    <source>
        <dbReference type="PROSITE" id="PS50948"/>
    </source>
</evidence>
<dbReference type="Proteomes" id="UP001160390">
    <property type="component" value="Unassembled WGS sequence"/>
</dbReference>
<feature type="domain" description="Apple" evidence="2">
    <location>
        <begin position="445"/>
        <end position="523"/>
    </location>
</feature>
<feature type="signal peptide" evidence="1">
    <location>
        <begin position="1"/>
        <end position="23"/>
    </location>
</feature>
<proteinExistence type="predicted"/>
<dbReference type="AlphaFoldDB" id="A0AA35Q080"/>
<dbReference type="PROSITE" id="PS50948">
    <property type="entry name" value="PAN"/>
    <property type="match status" value="6"/>
</dbReference>
<feature type="domain" description="Apple" evidence="2">
    <location>
        <begin position="1187"/>
        <end position="1265"/>
    </location>
</feature>
<dbReference type="InterPro" id="IPR003609">
    <property type="entry name" value="Pan_app"/>
</dbReference>
<feature type="domain" description="Apple" evidence="2">
    <location>
        <begin position="740"/>
        <end position="821"/>
    </location>
</feature>
<dbReference type="SMART" id="SM00473">
    <property type="entry name" value="PAN_AP"/>
    <property type="match status" value="6"/>
</dbReference>
<protein>
    <recommendedName>
        <fullName evidence="2">Apple domain-containing protein</fullName>
    </recommendedName>
</protein>